<dbReference type="NCBIfam" id="TIGR00678">
    <property type="entry name" value="holB"/>
    <property type="match status" value="1"/>
</dbReference>
<dbReference type="Gene3D" id="3.40.50.300">
    <property type="entry name" value="P-loop containing nucleotide triphosphate hydrolases"/>
    <property type="match status" value="1"/>
</dbReference>
<dbReference type="GO" id="GO:0003887">
    <property type="term" value="F:DNA-directed DNA polymerase activity"/>
    <property type="evidence" value="ECO:0007669"/>
    <property type="project" value="UniProtKB-KW"/>
</dbReference>
<organism evidence="4 5">
    <name type="scientific">Acinetobacter qingfengensis</name>
    <dbReference type="NCBI Taxonomy" id="1262585"/>
    <lineage>
        <taxon>Bacteria</taxon>
        <taxon>Pseudomonadati</taxon>
        <taxon>Pseudomonadota</taxon>
        <taxon>Gammaproteobacteria</taxon>
        <taxon>Moraxellales</taxon>
        <taxon>Moraxellaceae</taxon>
        <taxon>Acinetobacter</taxon>
    </lineage>
</organism>
<dbReference type="PANTHER" id="PTHR11669:SF8">
    <property type="entry name" value="DNA POLYMERASE III SUBUNIT DELTA"/>
    <property type="match status" value="1"/>
</dbReference>
<dbReference type="InterPro" id="IPR027417">
    <property type="entry name" value="P-loop_NTPase"/>
</dbReference>
<accession>A0A1E7RES6</accession>
<comment type="caution">
    <text evidence="4">The sequence shown here is derived from an EMBL/GenBank/DDBJ whole genome shotgun (WGS) entry which is preliminary data.</text>
</comment>
<dbReference type="AlphaFoldDB" id="A0A1E7RES6"/>
<keyword evidence="2" id="KW-0239">DNA-directed DNA polymerase</keyword>
<dbReference type="InterPro" id="IPR004622">
    <property type="entry name" value="DNA_pol_HolB"/>
</dbReference>
<comment type="catalytic activity">
    <reaction evidence="3">
        <text>DNA(n) + a 2'-deoxyribonucleoside 5'-triphosphate = DNA(n+1) + diphosphate</text>
        <dbReference type="Rhea" id="RHEA:22508"/>
        <dbReference type="Rhea" id="RHEA-COMP:17339"/>
        <dbReference type="Rhea" id="RHEA-COMP:17340"/>
        <dbReference type="ChEBI" id="CHEBI:33019"/>
        <dbReference type="ChEBI" id="CHEBI:61560"/>
        <dbReference type="ChEBI" id="CHEBI:173112"/>
        <dbReference type="EC" id="2.7.7.7"/>
    </reaction>
</comment>
<protein>
    <recommendedName>
        <fullName evidence="1">DNA-directed DNA polymerase</fullName>
        <ecNumber evidence="1">2.7.7.7</ecNumber>
    </recommendedName>
</protein>
<dbReference type="EMBL" id="MKKK01000002">
    <property type="protein sequence ID" value="OEY97899.1"/>
    <property type="molecule type" value="Genomic_DNA"/>
</dbReference>
<dbReference type="InterPro" id="IPR050238">
    <property type="entry name" value="DNA_Rep/Repair_Clamp_Loader"/>
</dbReference>
<dbReference type="RefSeq" id="WP_070068653.1">
    <property type="nucleotide sequence ID" value="NZ_MKKK01000002.1"/>
</dbReference>
<dbReference type="Pfam" id="PF13177">
    <property type="entry name" value="DNA_pol3_delta2"/>
    <property type="match status" value="1"/>
</dbReference>
<proteinExistence type="predicted"/>
<dbReference type="GO" id="GO:0006261">
    <property type="term" value="P:DNA-templated DNA replication"/>
    <property type="evidence" value="ECO:0007669"/>
    <property type="project" value="TreeGrafter"/>
</dbReference>
<dbReference type="GO" id="GO:0009360">
    <property type="term" value="C:DNA polymerase III complex"/>
    <property type="evidence" value="ECO:0007669"/>
    <property type="project" value="TreeGrafter"/>
</dbReference>
<evidence type="ECO:0000256" key="2">
    <source>
        <dbReference type="ARBA" id="ARBA00022932"/>
    </source>
</evidence>
<reference evidence="4 5" key="1">
    <citation type="submission" date="2016-09" db="EMBL/GenBank/DDBJ databases">
        <authorList>
            <person name="Capua I."/>
            <person name="De Benedictis P."/>
            <person name="Joannis T."/>
            <person name="Lombin L.H."/>
            <person name="Cattoli G."/>
        </authorList>
    </citation>
    <scope>NUCLEOTIDE SEQUENCE [LARGE SCALE GENOMIC DNA]</scope>
    <source>
        <strain evidence="4 5">ANC 4671</strain>
    </source>
</reference>
<dbReference type="PANTHER" id="PTHR11669">
    <property type="entry name" value="REPLICATION FACTOR C / DNA POLYMERASE III GAMMA-TAU SUBUNIT"/>
    <property type="match status" value="1"/>
</dbReference>
<keyword evidence="5" id="KW-1185">Reference proteome</keyword>
<keyword evidence="2" id="KW-0548">Nucleotidyltransferase</keyword>
<dbReference type="SUPFAM" id="SSF52540">
    <property type="entry name" value="P-loop containing nucleoside triphosphate hydrolases"/>
    <property type="match status" value="1"/>
</dbReference>
<dbReference type="STRING" id="1262585.BJI46_07470"/>
<evidence type="ECO:0000256" key="3">
    <source>
        <dbReference type="ARBA" id="ARBA00049244"/>
    </source>
</evidence>
<keyword evidence="2" id="KW-0808">Transferase</keyword>
<sequence>MDIAALGQQQLLPWQQPIWQRLQQSFPEIGHGLLFYGKQGCGKQQFAAYFAKWLLCSHKTPQGACGQCNHCAWFAAGTHPQLKIIQAEFDEKKQSYAAIKIDQIREIADFVQQKVEGWRVVLLYPAENLNIAAANALLKTLEEPGDRIVLILMSDAMLRLPATIRSRVQQYALDRVTTQQAQDYLQQQGIKDVAQSQVALALAANMPLKAQQILDAEWFKHREAFIKDLTSLVQQKNYPMKFSAYWTKQMDIRDILVLLRYIVQDCIAYKLQQPMKQIDLNFDALQACYDLEQLFAIYAHINKIQIMLAQNVQAQLILDELTIQLMNIEQIRSDA</sequence>
<dbReference type="GO" id="GO:0008408">
    <property type="term" value="F:3'-5' exonuclease activity"/>
    <property type="evidence" value="ECO:0007669"/>
    <property type="project" value="InterPro"/>
</dbReference>
<dbReference type="OrthoDB" id="9811073at2"/>
<gene>
    <name evidence="4" type="ORF">BJI46_07470</name>
</gene>
<dbReference type="EC" id="2.7.7.7" evidence="1"/>
<name>A0A1E7RES6_9GAMM</name>
<evidence type="ECO:0000256" key="1">
    <source>
        <dbReference type="ARBA" id="ARBA00012417"/>
    </source>
</evidence>
<evidence type="ECO:0000313" key="4">
    <source>
        <dbReference type="EMBL" id="OEY97899.1"/>
    </source>
</evidence>
<evidence type="ECO:0000313" key="5">
    <source>
        <dbReference type="Proteomes" id="UP000185895"/>
    </source>
</evidence>
<dbReference type="Proteomes" id="UP000185895">
    <property type="component" value="Unassembled WGS sequence"/>
</dbReference>